<dbReference type="RefSeq" id="XP_028827392.1">
    <property type="nucleotide sequence ID" value="XM_028971559.1"/>
</dbReference>
<dbReference type="Gene3D" id="3.90.228.10">
    <property type="match status" value="1"/>
</dbReference>
<dbReference type="GO" id="GO:0007130">
    <property type="term" value="P:synaptonemal complex assembly"/>
    <property type="evidence" value="ECO:0007669"/>
    <property type="project" value="TreeGrafter"/>
</dbReference>
<evidence type="ECO:0000313" key="5">
    <source>
        <dbReference type="Proteomes" id="UP000694580"/>
    </source>
</evidence>
<dbReference type="GeneTree" id="ENSGT00390000006260"/>
<dbReference type="GeneID" id="114785382"/>
<protein>
    <submittedName>
        <fullName evidence="4">Uncharacterized protein</fullName>
    </submittedName>
</protein>
<dbReference type="CTD" id="56154"/>
<accession>A0AAY4E3Q8</accession>
<reference evidence="4" key="2">
    <citation type="submission" date="2025-08" db="UniProtKB">
        <authorList>
            <consortium name="Ensembl"/>
        </authorList>
    </citation>
    <scope>IDENTIFICATION</scope>
</reference>
<evidence type="ECO:0000256" key="1">
    <source>
        <dbReference type="SAM" id="MobiDB-lite"/>
    </source>
</evidence>
<reference evidence="4" key="3">
    <citation type="submission" date="2025-09" db="UniProtKB">
        <authorList>
            <consortium name="Ensembl"/>
        </authorList>
    </citation>
    <scope>IDENTIFICATION</scope>
</reference>
<dbReference type="InterPro" id="IPR026616">
    <property type="entry name" value="TEX15"/>
</dbReference>
<feature type="region of interest" description="Disordered" evidence="1">
    <location>
        <begin position="990"/>
        <end position="1075"/>
    </location>
</feature>
<dbReference type="PANTHER" id="PTHR22380">
    <property type="entry name" value="TESTIS-EXPRESSED PROTEIN 15"/>
    <property type="match status" value="1"/>
</dbReference>
<dbReference type="Ensembl" id="ENSDCDT00010062384.1">
    <property type="protein sequence ID" value="ENSDCDP00010051914.1"/>
    <property type="gene ID" value="ENSDCDG00010030457.1"/>
</dbReference>
<feature type="compositionally biased region" description="Basic and acidic residues" evidence="1">
    <location>
        <begin position="1056"/>
        <end position="1067"/>
    </location>
</feature>
<dbReference type="GO" id="GO:0005634">
    <property type="term" value="C:nucleus"/>
    <property type="evidence" value="ECO:0007669"/>
    <property type="project" value="TreeGrafter"/>
</dbReference>
<evidence type="ECO:0000259" key="3">
    <source>
        <dbReference type="Pfam" id="PF15326"/>
    </source>
</evidence>
<keyword evidence="5" id="KW-1185">Reference proteome</keyword>
<feature type="domain" description="TASOR pseudo-PARP" evidence="2">
    <location>
        <begin position="128"/>
        <end position="274"/>
    </location>
</feature>
<feature type="compositionally biased region" description="Basic and acidic residues" evidence="1">
    <location>
        <begin position="1025"/>
        <end position="1035"/>
    </location>
</feature>
<dbReference type="InterPro" id="IPR032765">
    <property type="entry name" value="TEX15_dom"/>
</dbReference>
<feature type="compositionally biased region" description="Polar residues" evidence="1">
    <location>
        <begin position="1041"/>
        <end position="1055"/>
    </location>
</feature>
<reference evidence="4 5" key="1">
    <citation type="submission" date="2020-06" db="EMBL/GenBank/DDBJ databases">
        <authorList>
            <consortium name="Wellcome Sanger Institute Data Sharing"/>
        </authorList>
    </citation>
    <scope>NUCLEOTIDE SEQUENCE [LARGE SCALE GENOMIC DNA]</scope>
</reference>
<feature type="domain" description="Testis expressed sequence 15" evidence="3">
    <location>
        <begin position="1275"/>
        <end position="1426"/>
    </location>
</feature>
<dbReference type="GO" id="GO:0010569">
    <property type="term" value="P:regulation of double-strand break repair via homologous recombination"/>
    <property type="evidence" value="ECO:0007669"/>
    <property type="project" value="InterPro"/>
</dbReference>
<dbReference type="GO" id="GO:0007140">
    <property type="term" value="P:male meiotic nuclear division"/>
    <property type="evidence" value="ECO:0007669"/>
    <property type="project" value="InterPro"/>
</dbReference>
<feature type="region of interest" description="Disordered" evidence="1">
    <location>
        <begin position="1104"/>
        <end position="1125"/>
    </location>
</feature>
<dbReference type="Proteomes" id="UP000694580">
    <property type="component" value="Chromosome 3"/>
</dbReference>
<proteinExistence type="predicted"/>
<organism evidence="4 5">
    <name type="scientific">Denticeps clupeoides</name>
    <name type="common">denticle herring</name>
    <dbReference type="NCBI Taxonomy" id="299321"/>
    <lineage>
        <taxon>Eukaryota</taxon>
        <taxon>Metazoa</taxon>
        <taxon>Chordata</taxon>
        <taxon>Craniata</taxon>
        <taxon>Vertebrata</taxon>
        <taxon>Euteleostomi</taxon>
        <taxon>Actinopterygii</taxon>
        <taxon>Neopterygii</taxon>
        <taxon>Teleostei</taxon>
        <taxon>Clupei</taxon>
        <taxon>Clupeiformes</taxon>
        <taxon>Denticipitoidei</taxon>
        <taxon>Denticipitidae</taxon>
        <taxon>Denticeps</taxon>
    </lineage>
</organism>
<evidence type="ECO:0000313" key="4">
    <source>
        <dbReference type="Ensembl" id="ENSDCDP00010051914.1"/>
    </source>
</evidence>
<dbReference type="InterPro" id="IPR022188">
    <property type="entry name" value="TASOR_DUF3715"/>
</dbReference>
<evidence type="ECO:0000259" key="2">
    <source>
        <dbReference type="Pfam" id="PF12509"/>
    </source>
</evidence>
<dbReference type="Pfam" id="PF12509">
    <property type="entry name" value="DUF3715"/>
    <property type="match status" value="1"/>
</dbReference>
<name>A0AAY4E3Q8_9TELE</name>
<gene>
    <name evidence="4" type="primary">tex15</name>
</gene>
<dbReference type="SUPFAM" id="SSF56399">
    <property type="entry name" value="ADP-ribosylation"/>
    <property type="match status" value="1"/>
</dbReference>
<sequence length="1845" mass="208317">MTEILGRPCQHLKHLVMFYKTFNELIGWYSLINNMETKNRMTRVTGSFLNSSCPEVLKPKNFTIPRKKRTAATDVLEPCLKESWDYCLVHSILSDCRLDHAQETCKWGDVNLVHNDYLLKAFTEKRNEMRSIGRHAREMEEKFCFLTASTEETSQICKEGLKVNSTNQNSLGKPSHGVHLYRHADVALKNSGCHVSFGQNLIIFKVLLGKMKKVTPSLVDSNTQDPTINFDCHIAKGTVLNRKTISQQYLTSSVFVFDYNLNLELTTRPRQCLPYAVVSVLSVKITSPLPSSIPASVTDPPQMSFTNGPFESLKHCTVAQRRGRGKSAMVTFKQFATSQAQGASAQPGVSHLLPQGMGSVPVLEKHMQSFTSIIHSNTCKKSGVEKVSSVVYSSRVIKDPRLLGQDSIQIKKFLSKEELTTPSEKAVVHNQNGPSISDHQEYKSVNSATGSVAEEIYKLDEQDCTPLHAPPPSSSLKKPERLRSINLFNMKLKKYSVYLQMTAHERKEHIFSKKNMSLDNKKLLLDRIEFYETYYKKYMKALLSPQEQNSELCPSFKANEKDVSLSETLHKPRTQRIDEEICREHKQKLYYMLSSPSENEIKGDNTALLDDKTIKTETERNILRDGEQQDEGLVSVLLESDKMTIFESSVVSEESTKSHKIPQNLSDLQIQEKKHRHLASVWTEHSAISELNFKSITEAASCESNVICNDSSQDSMCQKQEPLAIIEKSIRTDTELWEVAAFEEVTTARDIDEDGKNKGGAHETPEVNFQSDDNAIFITLCKRLQFAQIMPNQIPTYTKSYLKPKTAEQPDEINQRHDHYGESSNDWNSVDHLRLEITIKADEDLDMRETALLSERFAVLQFSRSPHDSAKAGFVDKKTALETFSEENEAWKAKVSNIQLVKNFADRYKHNTSNNLRSFGQKCRNWSSCHRSRNLRKEICKKARKVKMQCLKKTKNEHLKKLLSWRSSQSEASHITLTDSGCDSAQSYRIQTTDSKDSVDSVPAPDQAPDHTLDPEDPNSNASPEDFKRPKESGAEKGALQNDTSTVALEQSRSGGTEEGHATRDSTENLSYSPTHEDAGIQYESELGNGNTHTENPEVEIVEETDKQQHSGKMDNDGENKALGDVRDTKFEPPGNSSVAVHGQSPQVWVVLDTGMVVQKAQLRSSTKTISTGPLTTAEMEENAGKNSARNLKEMNPVTRVSSDSTTVWPFSETANHYPTIELSTHPLNGTILPSPVSSRQRHLGCQTVSKKSVWGQSAGMGTVSAPALWREYSVMDISSILREAVHADFLQGLHPLLSKCKCMLQYFISNFEKDQGIEFHSAVVSRDIIVQSYQDYTPAPINLKYEAVNSFLELQMMMEAKEYVENKLCFLSGKPTNRSMLWYDHTLCGELYKGKVGLQRQALLYSSFQHGLAVEGYSALQKYHFAVTSLNQQLQTDPHCSYYLYLKSQREMFEIETALRNVTDFESFFLSVPLSCMMNFGDTVEHLMKVQNCVMAFVDSPQELTGAFDVGKAEHLSIICRYLQEKINYMKACPVMNSQVSWFGLEHLWFDAAKIFELRDTEHRGEHEEHLYYNGAHPNIIKGEMKAPLSAVQRPEDSHEPEAPEMPTDVREGQLWSCKMGTTTKRKHSAKEYTGNRTDETSTVPEKLRRPYTLLGYKNQNVHNCTEQQINFGHFHPANYSENLLKQHLVLWRSRRQDNTAAVVVAEHSSHVDVRASSLKQWSNLTGSSGGMQPLLDCSLSAENVSRNYGGDAHLQVNNASQLSEVTSPAHHSLHFQSCFPPTVHALPPVMPLVNRSENAIPLQQHATMKYPFFLWNGRTYNLAVPHDTTLTPTANLQEDYLAN</sequence>
<dbReference type="Pfam" id="PF15326">
    <property type="entry name" value="TEX15"/>
    <property type="match status" value="1"/>
</dbReference>
<dbReference type="PANTHER" id="PTHR22380:SF1">
    <property type="entry name" value="TESTIS-EXPRESSED PROTEIN 15"/>
    <property type="match status" value="1"/>
</dbReference>